<dbReference type="PANTHER" id="PTHR10272:SF13">
    <property type="entry name" value="POLY(ETHYLENE TEREPHTHALATE) HYDROLASE"/>
    <property type="match status" value="1"/>
</dbReference>
<dbReference type="Gene3D" id="3.40.50.1820">
    <property type="entry name" value="alpha/beta hydrolase"/>
    <property type="match status" value="1"/>
</dbReference>
<sequence length="549" mass="60393">MTGAVIFGSASFNSSAQAAETIIFRYGFLERSLAVNDLETFVETGAVSAELGAYLRLLPLARRQQLRSALQERLRLAPVAVAQLLYSPLGKELLNQAATIIQTQARHSNTYALRAALITAAADPEGLTALSLIRHYPSRSIRVDLQKGLTILKNFQATIRETETILDVVRQQSVVDEWQQNVPAVQSLLHPGGGRWLEMPWSVEDRSPRRLQLTGQPRTIEVDVYLPLVASQQLVPVVVISHGLGANRHSYRYLSQHLASHGFAVLALEHAGSSTRQLLSFPVGYTSAYAAAQEFLDRPLDVTFVLNHLSEFPEQLHPWQGRLNLEGVAMIGQSFGGYTALALAGARLDFEQLARHCPSNILDSFNVSLLLQCQAQTLPPRTYDFQDRRIKAVLAVNPITSALFSPRSLAQLTIPVMFVAGSNDTIAPAVSEQIYPFTWLTTRDRYLALIDDATHFSTIGEARANEPVMPVPARLVGATPPRSRAYLKALSLAFLRAHLLEDETARQWLTPAAASALSIPPHSLSLTHSLATPMLDTALDQLAVTRRDR</sequence>
<dbReference type="GO" id="GO:0003847">
    <property type="term" value="F:1-alkyl-2-acetylglycerophosphocholine esterase activity"/>
    <property type="evidence" value="ECO:0007669"/>
    <property type="project" value="TreeGrafter"/>
</dbReference>
<dbReference type="InterPro" id="IPR010802">
    <property type="entry name" value="DUF1400"/>
</dbReference>
<keyword evidence="3" id="KW-0443">Lipid metabolism</keyword>
<dbReference type="PANTHER" id="PTHR10272">
    <property type="entry name" value="PLATELET-ACTIVATING FACTOR ACETYLHYDROLASE"/>
    <property type="match status" value="1"/>
</dbReference>
<organism evidence="5 6">
    <name type="scientific">Parathermosynechococcus lividus PCC 6715</name>
    <dbReference type="NCBI Taxonomy" id="1917166"/>
    <lineage>
        <taxon>Bacteria</taxon>
        <taxon>Bacillati</taxon>
        <taxon>Cyanobacteriota</taxon>
        <taxon>Cyanophyceae</taxon>
        <taxon>Acaryochloridales</taxon>
        <taxon>Thermosynechococcaceae</taxon>
        <taxon>Parathermosynechococcus</taxon>
    </lineage>
</organism>
<dbReference type="SUPFAM" id="SSF53474">
    <property type="entry name" value="alpha/beta-Hydrolases"/>
    <property type="match status" value="1"/>
</dbReference>
<reference evidence="6" key="2">
    <citation type="journal article" date="2022" name="Front. Microbiol.">
        <title>Comparative Genomic Analysis Revealed Distinct Molecular Components and Organization of CO2-Concentrating Mechanism in Thermophilic Cyanobacteria.</title>
        <authorList>
            <person name="Tang J."/>
            <person name="Zhou H."/>
            <person name="Yao D."/>
            <person name="Riaz S."/>
            <person name="You D."/>
            <person name="Klepacz-Smolka A."/>
            <person name="Daroch M."/>
        </authorList>
    </citation>
    <scope>NUCLEOTIDE SEQUENCE [LARGE SCALE GENOMIC DNA]</scope>
    <source>
        <strain evidence="6">PCC 6715</strain>
    </source>
</reference>
<keyword evidence="6" id="KW-1185">Reference proteome</keyword>
<feature type="domain" description="DUF1400" evidence="4">
    <location>
        <begin position="18"/>
        <end position="144"/>
    </location>
</feature>
<gene>
    <name evidence="5" type="ORF">BRW62_01670</name>
</gene>
<evidence type="ECO:0000256" key="1">
    <source>
        <dbReference type="ARBA" id="ARBA00022801"/>
    </source>
</evidence>
<proteinExistence type="predicted"/>
<dbReference type="KEGG" id="slw:BRW62_01670"/>
<name>A0A2D2Q4L5_PARLV</name>
<dbReference type="AlphaFoldDB" id="A0A2D2Q4L5"/>
<evidence type="ECO:0000256" key="2">
    <source>
        <dbReference type="ARBA" id="ARBA00022963"/>
    </source>
</evidence>
<accession>A0A2D2Q4L5</accession>
<evidence type="ECO:0000313" key="6">
    <source>
        <dbReference type="Proteomes" id="UP000231057"/>
    </source>
</evidence>
<dbReference type="InterPro" id="IPR029058">
    <property type="entry name" value="AB_hydrolase_fold"/>
</dbReference>
<evidence type="ECO:0000313" key="5">
    <source>
        <dbReference type="EMBL" id="ATS19458.1"/>
    </source>
</evidence>
<reference evidence="5 6" key="1">
    <citation type="submission" date="2016-11" db="EMBL/GenBank/DDBJ databases">
        <title>Complete genome sequence of thermophilic cyanobacteria strain Synechococcus sp. PCC6715.</title>
        <authorList>
            <person name="Tang J."/>
            <person name="Daroch M."/>
            <person name="Liang Y."/>
            <person name="Jiang D."/>
            <person name="Shah M."/>
        </authorList>
    </citation>
    <scope>NUCLEOTIDE SEQUENCE [LARGE SCALE GENOMIC DNA]</scope>
    <source>
        <strain evidence="5 6">PCC 6715</strain>
    </source>
</reference>
<dbReference type="GO" id="GO:0016042">
    <property type="term" value="P:lipid catabolic process"/>
    <property type="evidence" value="ECO:0007669"/>
    <property type="project" value="UniProtKB-KW"/>
</dbReference>
<dbReference type="Pfam" id="PF03403">
    <property type="entry name" value="PAF-AH_p_II"/>
    <property type="match status" value="1"/>
</dbReference>
<keyword evidence="1" id="KW-0378">Hydrolase</keyword>
<evidence type="ECO:0000256" key="3">
    <source>
        <dbReference type="ARBA" id="ARBA00023098"/>
    </source>
</evidence>
<dbReference type="Proteomes" id="UP000231057">
    <property type="component" value="Chromosome"/>
</dbReference>
<dbReference type="Pfam" id="PF07176">
    <property type="entry name" value="DUF1400"/>
    <property type="match status" value="1"/>
</dbReference>
<protein>
    <recommendedName>
        <fullName evidence="4">DUF1400 domain-containing protein</fullName>
    </recommendedName>
</protein>
<keyword evidence="2" id="KW-0442">Lipid degradation</keyword>
<dbReference type="EMBL" id="CP018092">
    <property type="protein sequence ID" value="ATS19458.1"/>
    <property type="molecule type" value="Genomic_DNA"/>
</dbReference>
<evidence type="ECO:0000259" key="4">
    <source>
        <dbReference type="Pfam" id="PF07176"/>
    </source>
</evidence>